<name>A0A2H0UMN0_9BACT</name>
<organism evidence="3 4">
    <name type="scientific">Candidatus Harrisonbacteria bacterium CG10_big_fil_rev_8_21_14_0_10_49_15</name>
    <dbReference type="NCBI Taxonomy" id="1974587"/>
    <lineage>
        <taxon>Bacteria</taxon>
        <taxon>Candidatus Harrisoniibacteriota</taxon>
    </lineage>
</organism>
<keyword evidence="2" id="KW-0732">Signal</keyword>
<evidence type="ECO:0000313" key="4">
    <source>
        <dbReference type="Proteomes" id="UP000229526"/>
    </source>
</evidence>
<dbReference type="EMBL" id="PFBD01000020">
    <property type="protein sequence ID" value="PIR87025.1"/>
    <property type="molecule type" value="Genomic_DNA"/>
</dbReference>
<feature type="chain" id="PRO_5013567662" description="DUF5667 domain-containing protein" evidence="2">
    <location>
        <begin position="21"/>
        <end position="272"/>
    </location>
</feature>
<reference evidence="4" key="1">
    <citation type="submission" date="2017-09" db="EMBL/GenBank/DDBJ databases">
        <title>Depth-based differentiation of microbial function through sediment-hosted aquifers and enrichment of novel symbionts in the deep terrestrial subsurface.</title>
        <authorList>
            <person name="Probst A.J."/>
            <person name="Ladd B."/>
            <person name="Jarett J.K."/>
            <person name="Geller-Mcgrath D.E."/>
            <person name="Sieber C.M.K."/>
            <person name="Emerson J.B."/>
            <person name="Anantharaman K."/>
            <person name="Thomas B.C."/>
            <person name="Malmstrom R."/>
            <person name="Stieglmeier M."/>
            <person name="Klingl A."/>
            <person name="Woyke T."/>
            <person name="Ryan C.M."/>
            <person name="Banfield J.F."/>
        </authorList>
    </citation>
    <scope>NUCLEOTIDE SEQUENCE [LARGE SCALE GENOMIC DNA]</scope>
</reference>
<sequence length="272" mass="30475">MLKNIILSVAALAIALPVGAQTPPPLRVRTEAQAEMRAETRTDVRPVQMHAGEEVRVQVRMEGEGELRGEAMREHMMEERAMIMENREARRMERTELRAEHRTELRARVGDLQDEKRAERVLKIDERLAAINERMTTHFSEKLSKLQDLTLRIAARADAAEENGADVSTVREALANIDKQVDIAQEAVTAQVGMTYEITFESSDTLRADIQAVKEELRLELVAVKEAVQAAQKTVRDALVALAAVVDARDDVEVEVEAEAEVEVEEEVESES</sequence>
<evidence type="ECO:0000256" key="2">
    <source>
        <dbReference type="SAM" id="SignalP"/>
    </source>
</evidence>
<accession>A0A2H0UMN0</accession>
<feature type="signal peptide" evidence="2">
    <location>
        <begin position="1"/>
        <end position="20"/>
    </location>
</feature>
<protein>
    <recommendedName>
        <fullName evidence="5">DUF5667 domain-containing protein</fullName>
    </recommendedName>
</protein>
<evidence type="ECO:0000256" key="1">
    <source>
        <dbReference type="SAM" id="Coils"/>
    </source>
</evidence>
<evidence type="ECO:0008006" key="5">
    <source>
        <dbReference type="Google" id="ProtNLM"/>
    </source>
</evidence>
<keyword evidence="1" id="KW-0175">Coiled coil</keyword>
<dbReference type="AlphaFoldDB" id="A0A2H0UMN0"/>
<comment type="caution">
    <text evidence="3">The sequence shown here is derived from an EMBL/GenBank/DDBJ whole genome shotgun (WGS) entry which is preliminary data.</text>
</comment>
<evidence type="ECO:0000313" key="3">
    <source>
        <dbReference type="EMBL" id="PIR87025.1"/>
    </source>
</evidence>
<proteinExistence type="predicted"/>
<gene>
    <name evidence="3" type="ORF">COU11_02230</name>
</gene>
<feature type="coiled-coil region" evidence="1">
    <location>
        <begin position="207"/>
        <end position="234"/>
    </location>
</feature>
<dbReference type="Proteomes" id="UP000229526">
    <property type="component" value="Unassembled WGS sequence"/>
</dbReference>